<proteinExistence type="predicted"/>
<protein>
    <submittedName>
        <fullName evidence="1">Uncharacterized protein</fullName>
    </submittedName>
</protein>
<dbReference type="AlphaFoldDB" id="A0A1L9TTH7"/>
<dbReference type="VEuPathDB" id="FungiDB:ASPSYDRAFT_659327"/>
<accession>A0A1L9TTH7</accession>
<evidence type="ECO:0000313" key="1">
    <source>
        <dbReference type="EMBL" id="OJJ62685.1"/>
    </source>
</evidence>
<evidence type="ECO:0000313" key="2">
    <source>
        <dbReference type="Proteomes" id="UP000184356"/>
    </source>
</evidence>
<keyword evidence="2" id="KW-1185">Reference proteome</keyword>
<sequence length="282" mass="32172">MLMAIGIEKNNQDNMVVNRIRRGILDQLPESSEPTQSDILDCLINCIRARKYIPEAERFVLERWVFENTDIIRRKVARENIRDYQTQLLSMAQPSSAPDYIQPPTPQPSPAPCNGFPLSYIGLTGLPTQILKVPARLAIECYHCRKLSEATPPKATLYEYSRKIADELNDWALYILSIFTLNVNASVLLPLLLQQTAHLVEPTIELAESEYEELSNSFLPDMIDINCAKFCARFSRFVGVELEEGAFEDMIRSLLNYLDYSLTVFLVSERARKPCLQLPVNL</sequence>
<dbReference type="GeneID" id="63766410"/>
<reference evidence="2" key="1">
    <citation type="journal article" date="2017" name="Genome Biol.">
        <title>Comparative genomics reveals high biological diversity and specific adaptations in the industrially and medically important fungal genus Aspergillus.</title>
        <authorList>
            <person name="de Vries R.P."/>
            <person name="Riley R."/>
            <person name="Wiebenga A."/>
            <person name="Aguilar-Osorio G."/>
            <person name="Amillis S."/>
            <person name="Uchima C.A."/>
            <person name="Anderluh G."/>
            <person name="Asadollahi M."/>
            <person name="Askin M."/>
            <person name="Barry K."/>
            <person name="Battaglia E."/>
            <person name="Bayram O."/>
            <person name="Benocci T."/>
            <person name="Braus-Stromeyer S.A."/>
            <person name="Caldana C."/>
            <person name="Canovas D."/>
            <person name="Cerqueira G.C."/>
            <person name="Chen F."/>
            <person name="Chen W."/>
            <person name="Choi C."/>
            <person name="Clum A."/>
            <person name="Dos Santos R.A."/>
            <person name="Damasio A.R."/>
            <person name="Diallinas G."/>
            <person name="Emri T."/>
            <person name="Fekete E."/>
            <person name="Flipphi M."/>
            <person name="Freyberg S."/>
            <person name="Gallo A."/>
            <person name="Gournas C."/>
            <person name="Habgood R."/>
            <person name="Hainaut M."/>
            <person name="Harispe M.L."/>
            <person name="Henrissat B."/>
            <person name="Hilden K.S."/>
            <person name="Hope R."/>
            <person name="Hossain A."/>
            <person name="Karabika E."/>
            <person name="Karaffa L."/>
            <person name="Karanyi Z."/>
            <person name="Krasevec N."/>
            <person name="Kuo A."/>
            <person name="Kusch H."/>
            <person name="LaButti K."/>
            <person name="Lagendijk E.L."/>
            <person name="Lapidus A."/>
            <person name="Levasseur A."/>
            <person name="Lindquist E."/>
            <person name="Lipzen A."/>
            <person name="Logrieco A.F."/>
            <person name="MacCabe A."/>
            <person name="Maekelae M.R."/>
            <person name="Malavazi I."/>
            <person name="Melin P."/>
            <person name="Meyer V."/>
            <person name="Mielnichuk N."/>
            <person name="Miskei M."/>
            <person name="Molnar A.P."/>
            <person name="Mule G."/>
            <person name="Ngan C.Y."/>
            <person name="Orejas M."/>
            <person name="Orosz E."/>
            <person name="Ouedraogo J.P."/>
            <person name="Overkamp K.M."/>
            <person name="Park H.-S."/>
            <person name="Perrone G."/>
            <person name="Piumi F."/>
            <person name="Punt P.J."/>
            <person name="Ram A.F."/>
            <person name="Ramon A."/>
            <person name="Rauscher S."/>
            <person name="Record E."/>
            <person name="Riano-Pachon D.M."/>
            <person name="Robert V."/>
            <person name="Roehrig J."/>
            <person name="Ruller R."/>
            <person name="Salamov A."/>
            <person name="Salih N.S."/>
            <person name="Samson R.A."/>
            <person name="Sandor E."/>
            <person name="Sanguinetti M."/>
            <person name="Schuetze T."/>
            <person name="Sepcic K."/>
            <person name="Shelest E."/>
            <person name="Sherlock G."/>
            <person name="Sophianopoulou V."/>
            <person name="Squina F.M."/>
            <person name="Sun H."/>
            <person name="Susca A."/>
            <person name="Todd R.B."/>
            <person name="Tsang A."/>
            <person name="Unkles S.E."/>
            <person name="van de Wiele N."/>
            <person name="van Rossen-Uffink D."/>
            <person name="Oliveira J.V."/>
            <person name="Vesth T.C."/>
            <person name="Visser J."/>
            <person name="Yu J.-H."/>
            <person name="Zhou M."/>
            <person name="Andersen M.R."/>
            <person name="Archer D.B."/>
            <person name="Baker S.E."/>
            <person name="Benoit I."/>
            <person name="Brakhage A.A."/>
            <person name="Braus G.H."/>
            <person name="Fischer R."/>
            <person name="Frisvad J.C."/>
            <person name="Goldman G.H."/>
            <person name="Houbraken J."/>
            <person name="Oakley B."/>
            <person name="Pocsi I."/>
            <person name="Scazzocchio C."/>
            <person name="Seiboth B."/>
            <person name="vanKuyk P.A."/>
            <person name="Wortman J."/>
            <person name="Dyer P.S."/>
            <person name="Grigoriev I.V."/>
        </authorList>
    </citation>
    <scope>NUCLEOTIDE SEQUENCE [LARGE SCALE GENOMIC DNA]</scope>
    <source>
        <strain evidence="2">CBS 593.65</strain>
    </source>
</reference>
<name>A0A1L9TTH7_9EURO</name>
<organism evidence="1 2">
    <name type="scientific">Aspergillus sydowii CBS 593.65</name>
    <dbReference type="NCBI Taxonomy" id="1036612"/>
    <lineage>
        <taxon>Eukaryota</taxon>
        <taxon>Fungi</taxon>
        <taxon>Dikarya</taxon>
        <taxon>Ascomycota</taxon>
        <taxon>Pezizomycotina</taxon>
        <taxon>Eurotiomycetes</taxon>
        <taxon>Eurotiomycetidae</taxon>
        <taxon>Eurotiales</taxon>
        <taxon>Aspergillaceae</taxon>
        <taxon>Aspergillus</taxon>
        <taxon>Aspergillus subgen. Nidulantes</taxon>
    </lineage>
</organism>
<dbReference type="EMBL" id="KV878583">
    <property type="protein sequence ID" value="OJJ62685.1"/>
    <property type="molecule type" value="Genomic_DNA"/>
</dbReference>
<dbReference type="RefSeq" id="XP_040706491.1">
    <property type="nucleotide sequence ID" value="XM_040850337.1"/>
</dbReference>
<gene>
    <name evidence="1" type="ORF">ASPSYDRAFT_659327</name>
</gene>
<dbReference type="Proteomes" id="UP000184356">
    <property type="component" value="Unassembled WGS sequence"/>
</dbReference>